<evidence type="ECO:0000313" key="3">
    <source>
        <dbReference type="Proteomes" id="UP000238882"/>
    </source>
</evidence>
<accession>A0A2S7WNA2</accession>
<keyword evidence="1" id="KW-0732">Signal</keyword>
<evidence type="ECO:0008006" key="4">
    <source>
        <dbReference type="Google" id="ProtNLM"/>
    </source>
</evidence>
<dbReference type="RefSeq" id="WP_105015684.1">
    <property type="nucleotide sequence ID" value="NZ_MSCN01000001.1"/>
</dbReference>
<name>A0A2S7WNA2_9FLAO</name>
<feature type="chain" id="PRO_5015499644" description="Adhesin domain-containing protein" evidence="1">
    <location>
        <begin position="22"/>
        <end position="305"/>
    </location>
</feature>
<dbReference type="OrthoDB" id="937739at2"/>
<reference evidence="2 3" key="1">
    <citation type="submission" date="2016-12" db="EMBL/GenBank/DDBJ databases">
        <title>Trade-off between light-utilization and light-protection in marine flavobacteria.</title>
        <authorList>
            <person name="Kumagai Y."/>
            <person name="Yoshizawa S."/>
            <person name="Kogure K."/>
            <person name="Iwasaki W."/>
        </authorList>
    </citation>
    <scope>NUCLEOTIDE SEQUENCE [LARGE SCALE GENOMIC DNA]</scope>
    <source>
        <strain evidence="2 3">NBRC 108759</strain>
    </source>
</reference>
<comment type="caution">
    <text evidence="2">The sequence shown here is derived from an EMBL/GenBank/DDBJ whole genome shotgun (WGS) entry which is preliminary data.</text>
</comment>
<evidence type="ECO:0000313" key="2">
    <source>
        <dbReference type="EMBL" id="PQJ79080.1"/>
    </source>
</evidence>
<feature type="signal peptide" evidence="1">
    <location>
        <begin position="1"/>
        <end position="21"/>
    </location>
</feature>
<protein>
    <recommendedName>
        <fullName evidence="4">Adhesin domain-containing protein</fullName>
    </recommendedName>
</protein>
<organism evidence="2 3">
    <name type="scientific">Polaribacter porphyrae</name>
    <dbReference type="NCBI Taxonomy" id="1137780"/>
    <lineage>
        <taxon>Bacteria</taxon>
        <taxon>Pseudomonadati</taxon>
        <taxon>Bacteroidota</taxon>
        <taxon>Flavobacteriia</taxon>
        <taxon>Flavobacteriales</taxon>
        <taxon>Flavobacteriaceae</taxon>
    </lineage>
</organism>
<dbReference type="EMBL" id="MSCN01000001">
    <property type="protein sequence ID" value="PQJ79080.1"/>
    <property type="molecule type" value="Genomic_DNA"/>
</dbReference>
<proteinExistence type="predicted"/>
<dbReference type="Proteomes" id="UP000238882">
    <property type="component" value="Unassembled WGS sequence"/>
</dbReference>
<keyword evidence="3" id="KW-1185">Reference proteome</keyword>
<evidence type="ECO:0000256" key="1">
    <source>
        <dbReference type="SAM" id="SignalP"/>
    </source>
</evidence>
<dbReference type="AlphaFoldDB" id="A0A2S7WNA2"/>
<sequence>MKILKTIVVLCAFCIATKVDAQRYQKDKKLKETETITKELNFNRNSSDNILVVDNVYGSIDVQGYSGNTIQVEVVKTVSADTKDELQKGKEEIGIKTAKKDDAVYVYMNSPYTKFDIETGNYEHHEFNFSSRRSYKHRKKRMYKYRLDFKIKVPKNTSIDVKAVNNGNIKIVDVQGKLLIVKNINGAIDMKNVSGITDVNALNKDITITYAENPEEESFYNSLNGDITVKFQDNLNASISYKTMNGGFYTNFDVSKTTPQFKSTKEYSKKGTKFKINSNKQFKIGNGKVHLHFNQLNGDAIVKKI</sequence>
<gene>
    <name evidence="2" type="ORF">BTO18_07795</name>
</gene>